<dbReference type="AlphaFoldDB" id="A0A0G4IPU9"/>
<evidence type="ECO:0000313" key="3">
    <source>
        <dbReference type="EMBL" id="CEO97383.1"/>
    </source>
</evidence>
<dbReference type="Pfam" id="PF13593">
    <property type="entry name" value="SBF_like"/>
    <property type="match status" value="1"/>
</dbReference>
<proteinExistence type="predicted"/>
<keyword evidence="2" id="KW-0472">Membrane</keyword>
<keyword evidence="2" id="KW-1133">Transmembrane helix</keyword>
<keyword evidence="2" id="KW-0812">Transmembrane</keyword>
<feature type="transmembrane region" description="Helical" evidence="2">
    <location>
        <begin position="257"/>
        <end position="275"/>
    </location>
</feature>
<gene>
    <name evidence="3" type="ORF">PBRA_000727</name>
</gene>
<name>A0A0G4IPU9_PLABS</name>
<protein>
    <submittedName>
        <fullName evidence="3">Uncharacterized protein</fullName>
    </submittedName>
</protein>
<feature type="compositionally biased region" description="Basic and acidic residues" evidence="1">
    <location>
        <begin position="381"/>
        <end position="393"/>
    </location>
</feature>
<dbReference type="Gene3D" id="1.20.1530.20">
    <property type="match status" value="1"/>
</dbReference>
<feature type="transmembrane region" description="Helical" evidence="2">
    <location>
        <begin position="324"/>
        <end position="344"/>
    </location>
</feature>
<dbReference type="Proteomes" id="UP000039324">
    <property type="component" value="Unassembled WGS sequence"/>
</dbReference>
<dbReference type="InterPro" id="IPR016833">
    <property type="entry name" value="Put_Na-Bile_cotransptr"/>
</dbReference>
<evidence type="ECO:0000313" key="4">
    <source>
        <dbReference type="Proteomes" id="UP000039324"/>
    </source>
</evidence>
<feature type="transmembrane region" description="Helical" evidence="2">
    <location>
        <begin position="179"/>
        <end position="204"/>
    </location>
</feature>
<reference evidence="3 4" key="1">
    <citation type="submission" date="2015-02" db="EMBL/GenBank/DDBJ databases">
        <authorList>
            <person name="Chooi Y.-H."/>
        </authorList>
    </citation>
    <scope>NUCLEOTIDE SEQUENCE [LARGE SCALE GENOMIC DNA]</scope>
    <source>
        <strain evidence="3">E3</strain>
    </source>
</reference>
<dbReference type="OrthoDB" id="188035at2759"/>
<feature type="transmembrane region" description="Helical" evidence="2">
    <location>
        <begin position="290"/>
        <end position="312"/>
    </location>
</feature>
<evidence type="ECO:0000256" key="1">
    <source>
        <dbReference type="SAM" id="MobiDB-lite"/>
    </source>
</evidence>
<feature type="transmembrane region" description="Helical" evidence="2">
    <location>
        <begin position="95"/>
        <end position="111"/>
    </location>
</feature>
<accession>A0A0G4IPU9</accession>
<feature type="region of interest" description="Disordered" evidence="1">
    <location>
        <begin position="381"/>
        <end position="404"/>
    </location>
</feature>
<dbReference type="EMBL" id="CDSF01000079">
    <property type="protein sequence ID" value="CEO97383.1"/>
    <property type="molecule type" value="Genomic_DNA"/>
</dbReference>
<feature type="non-terminal residue" evidence="3">
    <location>
        <position position="1"/>
    </location>
</feature>
<sequence>LRTATRAESRGVTVPCAAAATHAQSVNRGTTLCEAEQGSGARGGVRHSMCDGRRHRQVVAVVARWYLPVVLVLAMVVGVSWPAPGAFLARTPTESVAIVALFFLAGLELHLENVRALVSLWPASLFGVVSILLITPLIALLVRFLPVNEFVGLGITSFAVAPTTVSSGVVLVAQGHGNVTLGLLLTVATNLLCVVTIPFLLPWILASQARAQKVTANLEPIPVLIQLLYLVLLPLVVGQVVLRAIAVVRRQVQRRRVALKLISSTLLILLPWMKVSSSVNSLFQLSGYEILWAALAVIAMHAVFLAFHAVVASATRMPRDIARAIVIMCSQKTLTVSFAILATVPSRDAGIAAIPIVLGHLSQILADAFLVAHWETRDAKEERKLDNHGERSPEGVPLESSDTI</sequence>
<feature type="transmembrane region" description="Helical" evidence="2">
    <location>
        <begin position="150"/>
        <end position="172"/>
    </location>
</feature>
<dbReference type="PANTHER" id="PTHR18640">
    <property type="entry name" value="SOLUTE CARRIER FAMILY 10 MEMBER 7"/>
    <property type="match status" value="1"/>
</dbReference>
<feature type="transmembrane region" description="Helical" evidence="2">
    <location>
        <begin position="350"/>
        <end position="374"/>
    </location>
</feature>
<dbReference type="PANTHER" id="PTHR18640:SF10">
    <property type="entry name" value="SODIUM_METABOLITE COTRANSPORTER BASS4, CHLOROPLASTIC-RELATED"/>
    <property type="match status" value="1"/>
</dbReference>
<dbReference type="InterPro" id="IPR038770">
    <property type="entry name" value="Na+/solute_symporter_sf"/>
</dbReference>
<dbReference type="OMA" id="PMILIHL"/>
<feature type="transmembrane region" description="Helical" evidence="2">
    <location>
        <begin position="63"/>
        <end position="83"/>
    </location>
</feature>
<feature type="transmembrane region" description="Helical" evidence="2">
    <location>
        <begin position="123"/>
        <end position="144"/>
    </location>
</feature>
<evidence type="ECO:0000256" key="2">
    <source>
        <dbReference type="SAM" id="Phobius"/>
    </source>
</evidence>
<keyword evidence="4" id="KW-1185">Reference proteome</keyword>
<feature type="transmembrane region" description="Helical" evidence="2">
    <location>
        <begin position="224"/>
        <end position="245"/>
    </location>
</feature>
<organism evidence="3 4">
    <name type="scientific">Plasmodiophora brassicae</name>
    <name type="common">Clubroot disease agent</name>
    <dbReference type="NCBI Taxonomy" id="37360"/>
    <lineage>
        <taxon>Eukaryota</taxon>
        <taxon>Sar</taxon>
        <taxon>Rhizaria</taxon>
        <taxon>Endomyxa</taxon>
        <taxon>Phytomyxea</taxon>
        <taxon>Plasmodiophorida</taxon>
        <taxon>Plasmodiophoridae</taxon>
        <taxon>Plasmodiophora</taxon>
    </lineage>
</organism>